<dbReference type="Proteomes" id="UP001195724">
    <property type="component" value="Unassembled WGS sequence"/>
</dbReference>
<evidence type="ECO:0000313" key="2">
    <source>
        <dbReference type="Proteomes" id="UP001195724"/>
    </source>
</evidence>
<name>A0ABS2RZP0_9PSEU</name>
<protein>
    <submittedName>
        <fullName evidence="1">Tetratricopeptide (TPR) repeat protein</fullName>
    </submittedName>
</protein>
<dbReference type="PANTHER" id="PTHR10098:SF108">
    <property type="entry name" value="TETRATRICOPEPTIDE REPEAT PROTEIN 28"/>
    <property type="match status" value="1"/>
</dbReference>
<accession>A0ABS2RZP0</accession>
<sequence length="1123" mass="118533">MDLGAPHGIRFRFRAGLLRAALLDVHRKPPLTLGEHPVTGARDLVVDPAVDPESDPEVDPAGEVRARGVLRLRFDLPAPAEWRLTVGARGVRTADGVVFALPDAVRLRVGGTAPASAGPDGVCVALPAGRSEVRVEVTSAVTSARAPGVADTVVVCRPEQVREAAVVLSCLPADRFAPVVPLRPPPIPEAEYLARHAECTASRALGDEDDTARLQAALAPYTSWLRHHERLAELFDRLGVRRAVFLCEPEPEELNAVDPADGGGRLFDGLDVVRLSRSPNLTAAAWQALRDGEPDTLDVPPDADFTAALFTSLRLGKPLRVVEGAPPPPFAGHNPDGDEAVLVEDAGTADALVAAAYAHHRDARLVITPPPDLAEVRRVVAREQGRITAAARAIGDAVRGIGFVEALWRYLSTGDQDPFAAVEAAVTAQVPDRVVAEVGQRRLTAFTEGLPYPFVRGWARKPVGHVVADPALVVLTELHADGAAPGPAAFGLVFDDGPRWAGAPGPVHPVVLSGPDASAAALCALTEDLPVRLLFFNTHGDDGGIALGGRELPEWLVPHRLRLRHRPVVLNNSCRSWTDLGREFARAGARGYVGALWAIPPNLAADFAATALRRLAEGVPAAHAVVGTGTPGGVERSYLYAGTVNGRLDRSAAGDALDACGLLAGAARGHGEPVTGVLRREVAALRAAAERAGATGTPRYADALLDELALTDDDAGAARLVARFEAVLPGLDLPPDEAGRRRARRHELTGRRHEERGDRAAALADLARCARWYAGSGAAGRGRVDVLLRMARLLVEEGRPEEARQAALEALDASRGVGDRARLMEAIGVLGELSGDDPVTGVRCAVEGHDLAVELDDRPGQAAFKLAECARRRAAGDPAAAVEAGLHALELFRAEGDDRSELAAVREIGACHRAGGDRGTALHYAVLAVALAERLGVPGDLASCHHDLARLLTGDGRHAEALEHYRHAVEPLVARGEWEQGAALLPDLAVGAVRAADPEALWTTALCGGLICELASREAWASVVPLVVDSIKRAIETGPRALTERGMTDFAHAVTAGKRAEMPFQVRVLADVVVVLLAWLMGRVDRDVVGFAEELDRTTGGVLDLVGYISTPYGERARDPGGA</sequence>
<reference evidence="1 2" key="1">
    <citation type="submission" date="2021-01" db="EMBL/GenBank/DDBJ databases">
        <title>Sequencing the genomes of 1000 actinobacteria strains.</title>
        <authorList>
            <person name="Klenk H.-P."/>
        </authorList>
    </citation>
    <scope>NUCLEOTIDE SEQUENCE [LARGE SCALE GENOMIC DNA]</scope>
    <source>
        <strain evidence="1 2">DSM 44581</strain>
    </source>
</reference>
<dbReference type="Gene3D" id="1.25.40.10">
    <property type="entry name" value="Tetratricopeptide repeat domain"/>
    <property type="match status" value="1"/>
</dbReference>
<comment type="caution">
    <text evidence="1">The sequence shown here is derived from an EMBL/GenBank/DDBJ whole genome shotgun (WGS) entry which is preliminary data.</text>
</comment>
<proteinExistence type="predicted"/>
<evidence type="ECO:0000313" key="1">
    <source>
        <dbReference type="EMBL" id="MBM7809452.1"/>
    </source>
</evidence>
<organism evidence="1 2">
    <name type="scientific">Saccharothrix algeriensis</name>
    <dbReference type="NCBI Taxonomy" id="173560"/>
    <lineage>
        <taxon>Bacteria</taxon>
        <taxon>Bacillati</taxon>
        <taxon>Actinomycetota</taxon>
        <taxon>Actinomycetes</taxon>
        <taxon>Pseudonocardiales</taxon>
        <taxon>Pseudonocardiaceae</taxon>
        <taxon>Saccharothrix</taxon>
    </lineage>
</organism>
<dbReference type="EMBL" id="JAFBCL010000001">
    <property type="protein sequence ID" value="MBM7809452.1"/>
    <property type="molecule type" value="Genomic_DNA"/>
</dbReference>
<dbReference type="RefSeq" id="WP_204840560.1">
    <property type="nucleotide sequence ID" value="NZ_JAFBCL010000001.1"/>
</dbReference>
<dbReference type="PANTHER" id="PTHR10098">
    <property type="entry name" value="RAPSYN-RELATED"/>
    <property type="match status" value="1"/>
</dbReference>
<gene>
    <name evidence="1" type="ORF">JOE68_000317</name>
</gene>
<dbReference type="SUPFAM" id="SSF48452">
    <property type="entry name" value="TPR-like"/>
    <property type="match status" value="1"/>
</dbReference>
<keyword evidence="2" id="KW-1185">Reference proteome</keyword>
<dbReference type="InterPro" id="IPR011990">
    <property type="entry name" value="TPR-like_helical_dom_sf"/>
</dbReference>